<feature type="domain" description="HTH crp-type" evidence="5">
    <location>
        <begin position="149"/>
        <end position="223"/>
    </location>
</feature>
<protein>
    <submittedName>
        <fullName evidence="6">cAMP-binding domain of CRP or a regulatory subunit of cAMP-dependent protein kinases</fullName>
    </submittedName>
</protein>
<dbReference type="Gene3D" id="1.10.10.10">
    <property type="entry name" value="Winged helix-like DNA-binding domain superfamily/Winged helix DNA-binding domain"/>
    <property type="match status" value="1"/>
</dbReference>
<keyword evidence="3" id="KW-0804">Transcription</keyword>
<feature type="domain" description="Cyclic nucleotide-binding" evidence="4">
    <location>
        <begin position="37"/>
        <end position="102"/>
    </location>
</feature>
<dbReference type="InterPro" id="IPR014710">
    <property type="entry name" value="RmlC-like_jellyroll"/>
</dbReference>
<dbReference type="InterPro" id="IPR000595">
    <property type="entry name" value="cNMP-bd_dom"/>
</dbReference>
<dbReference type="GO" id="GO:0016301">
    <property type="term" value="F:kinase activity"/>
    <property type="evidence" value="ECO:0007669"/>
    <property type="project" value="UniProtKB-KW"/>
</dbReference>
<dbReference type="PROSITE" id="PS50042">
    <property type="entry name" value="CNMP_BINDING_3"/>
    <property type="match status" value="1"/>
</dbReference>
<evidence type="ECO:0000256" key="1">
    <source>
        <dbReference type="ARBA" id="ARBA00023015"/>
    </source>
</evidence>
<evidence type="ECO:0000259" key="4">
    <source>
        <dbReference type="PROSITE" id="PS50042"/>
    </source>
</evidence>
<dbReference type="CDD" id="cd00038">
    <property type="entry name" value="CAP_ED"/>
    <property type="match status" value="1"/>
</dbReference>
<keyword evidence="7" id="KW-1185">Reference proteome</keyword>
<dbReference type="OrthoDB" id="7584044at2"/>
<dbReference type="SUPFAM" id="SSF46785">
    <property type="entry name" value="Winged helix' DNA-binding domain"/>
    <property type="match status" value="1"/>
</dbReference>
<dbReference type="PROSITE" id="PS51063">
    <property type="entry name" value="HTH_CRP_2"/>
    <property type="match status" value="1"/>
</dbReference>
<evidence type="ECO:0000313" key="6">
    <source>
        <dbReference type="EMBL" id="SIN87418.1"/>
    </source>
</evidence>
<dbReference type="STRING" id="1217970.SAMN05444002_1165"/>
<dbReference type="InterPro" id="IPR018490">
    <property type="entry name" value="cNMP-bd_dom_sf"/>
</dbReference>
<keyword evidence="6" id="KW-0808">Transferase</keyword>
<dbReference type="GO" id="GO:0003677">
    <property type="term" value="F:DNA binding"/>
    <property type="evidence" value="ECO:0007669"/>
    <property type="project" value="UniProtKB-KW"/>
</dbReference>
<reference evidence="7" key="1">
    <citation type="submission" date="2016-11" db="EMBL/GenBank/DDBJ databases">
        <authorList>
            <person name="Varghese N."/>
            <person name="Submissions S."/>
        </authorList>
    </citation>
    <scope>NUCLEOTIDE SEQUENCE [LARGE SCALE GENOMIC DNA]</scope>
    <source>
        <strain evidence="7">DSM 29440</strain>
    </source>
</reference>
<dbReference type="EMBL" id="FSRL01000001">
    <property type="protein sequence ID" value="SIN87418.1"/>
    <property type="molecule type" value="Genomic_DNA"/>
</dbReference>
<dbReference type="SUPFAM" id="SSF51206">
    <property type="entry name" value="cAMP-binding domain-like"/>
    <property type="match status" value="1"/>
</dbReference>
<dbReference type="Gene3D" id="2.60.120.10">
    <property type="entry name" value="Jelly Rolls"/>
    <property type="match status" value="1"/>
</dbReference>
<dbReference type="Pfam" id="PF13545">
    <property type="entry name" value="HTH_Crp_2"/>
    <property type="match status" value="1"/>
</dbReference>
<evidence type="ECO:0000256" key="2">
    <source>
        <dbReference type="ARBA" id="ARBA00023125"/>
    </source>
</evidence>
<dbReference type="InterPro" id="IPR036388">
    <property type="entry name" value="WH-like_DNA-bd_sf"/>
</dbReference>
<dbReference type="Proteomes" id="UP000184932">
    <property type="component" value="Unassembled WGS sequence"/>
</dbReference>
<dbReference type="Pfam" id="PF00027">
    <property type="entry name" value="cNMP_binding"/>
    <property type="match status" value="1"/>
</dbReference>
<accession>A0A1N6EWL5</accession>
<dbReference type="GO" id="GO:0006355">
    <property type="term" value="P:regulation of DNA-templated transcription"/>
    <property type="evidence" value="ECO:0007669"/>
    <property type="project" value="InterPro"/>
</dbReference>
<evidence type="ECO:0000313" key="7">
    <source>
        <dbReference type="Proteomes" id="UP000184932"/>
    </source>
</evidence>
<sequence>MEEVCKHCPVVDKETFAGISLDELRGMKAFKVGELAVDPGAVILMEGANSPQLYVVMEGMGLRYKLLEDGARQVLNFVMPGDVLGLQAAVMGEMGHSVEASTSMRLAVFNRKDLWDFFRSHPERAFDLTWVACAEEHFLGEALLTVGQRSAVEAIAWALVRLYSRGKALGLTRNGEMKLPFRQQDLADALGLSLVHTNKSLAKLRDRKLATWRNGTLAIHDVEEMRRVAKLDAEESPKVRALT</sequence>
<organism evidence="6 7">
    <name type="scientific">Vannielia litorea</name>
    <dbReference type="NCBI Taxonomy" id="1217970"/>
    <lineage>
        <taxon>Bacteria</taxon>
        <taxon>Pseudomonadati</taxon>
        <taxon>Pseudomonadota</taxon>
        <taxon>Alphaproteobacteria</taxon>
        <taxon>Rhodobacterales</taxon>
        <taxon>Paracoccaceae</taxon>
        <taxon>Vannielia</taxon>
    </lineage>
</organism>
<proteinExistence type="predicted"/>
<gene>
    <name evidence="6" type="ORF">SAMN05444002_1165</name>
</gene>
<dbReference type="SMART" id="SM00419">
    <property type="entry name" value="HTH_CRP"/>
    <property type="match status" value="1"/>
</dbReference>
<name>A0A1N6EWL5_9RHOB</name>
<dbReference type="InterPro" id="IPR012318">
    <property type="entry name" value="HTH_CRP"/>
</dbReference>
<keyword evidence="2" id="KW-0238">DNA-binding</keyword>
<evidence type="ECO:0000259" key="5">
    <source>
        <dbReference type="PROSITE" id="PS51063"/>
    </source>
</evidence>
<dbReference type="RefSeq" id="WP_074255264.1">
    <property type="nucleotide sequence ID" value="NZ_FSRL01000001.1"/>
</dbReference>
<evidence type="ECO:0000256" key="3">
    <source>
        <dbReference type="ARBA" id="ARBA00023163"/>
    </source>
</evidence>
<keyword evidence="1" id="KW-0805">Transcription regulation</keyword>
<dbReference type="InterPro" id="IPR036390">
    <property type="entry name" value="WH_DNA-bd_sf"/>
</dbReference>
<keyword evidence="6" id="KW-0418">Kinase</keyword>
<dbReference type="AlphaFoldDB" id="A0A1N6EWL5"/>